<accession>A0ACC0A0V2</accession>
<sequence length="177" mass="20607">MYYYASQLEHSPNYFKALIIHEMEYMKSLFNVNAVTDPTRTTIKGDRRKKKSNKKCDFILLFSYSFSTLAYCLSLSISEIFISKFHFILLLEFAYFILPVGELTLTPMDFTSITGLRIRNRPDYIKEMLGWSQNLLPVVGRYDPFVVFEGIRSCRGYKFMGTIAQQKTKSIGGYNFV</sequence>
<name>A0ACC0A0V2_CATRO</name>
<evidence type="ECO:0000313" key="2">
    <source>
        <dbReference type="Proteomes" id="UP001060085"/>
    </source>
</evidence>
<reference evidence="2" key="1">
    <citation type="journal article" date="2023" name="Nat. Plants">
        <title>Single-cell RNA sequencing provides a high-resolution roadmap for understanding the multicellular compartmentation of specialized metabolism.</title>
        <authorList>
            <person name="Sun S."/>
            <person name="Shen X."/>
            <person name="Li Y."/>
            <person name="Li Y."/>
            <person name="Wang S."/>
            <person name="Li R."/>
            <person name="Zhang H."/>
            <person name="Shen G."/>
            <person name="Guo B."/>
            <person name="Wei J."/>
            <person name="Xu J."/>
            <person name="St-Pierre B."/>
            <person name="Chen S."/>
            <person name="Sun C."/>
        </authorList>
    </citation>
    <scope>NUCLEOTIDE SEQUENCE [LARGE SCALE GENOMIC DNA]</scope>
</reference>
<dbReference type="Proteomes" id="UP001060085">
    <property type="component" value="Linkage Group LG07"/>
</dbReference>
<keyword evidence="2" id="KW-1185">Reference proteome</keyword>
<organism evidence="1 2">
    <name type="scientific">Catharanthus roseus</name>
    <name type="common">Madagascar periwinkle</name>
    <name type="synonym">Vinca rosea</name>
    <dbReference type="NCBI Taxonomy" id="4058"/>
    <lineage>
        <taxon>Eukaryota</taxon>
        <taxon>Viridiplantae</taxon>
        <taxon>Streptophyta</taxon>
        <taxon>Embryophyta</taxon>
        <taxon>Tracheophyta</taxon>
        <taxon>Spermatophyta</taxon>
        <taxon>Magnoliopsida</taxon>
        <taxon>eudicotyledons</taxon>
        <taxon>Gunneridae</taxon>
        <taxon>Pentapetalae</taxon>
        <taxon>asterids</taxon>
        <taxon>lamiids</taxon>
        <taxon>Gentianales</taxon>
        <taxon>Apocynaceae</taxon>
        <taxon>Rauvolfioideae</taxon>
        <taxon>Vinceae</taxon>
        <taxon>Catharanthinae</taxon>
        <taxon>Catharanthus</taxon>
    </lineage>
</organism>
<proteinExistence type="predicted"/>
<gene>
    <name evidence="1" type="ORF">M9H77_31680</name>
</gene>
<dbReference type="EMBL" id="CM044707">
    <property type="protein sequence ID" value="KAI5654493.1"/>
    <property type="molecule type" value="Genomic_DNA"/>
</dbReference>
<comment type="caution">
    <text evidence="1">The sequence shown here is derived from an EMBL/GenBank/DDBJ whole genome shotgun (WGS) entry which is preliminary data.</text>
</comment>
<protein>
    <submittedName>
        <fullName evidence="1">Uncharacterized protein</fullName>
    </submittedName>
</protein>
<evidence type="ECO:0000313" key="1">
    <source>
        <dbReference type="EMBL" id="KAI5654493.1"/>
    </source>
</evidence>